<proteinExistence type="inferred from homology"/>
<keyword evidence="3" id="KW-0479">Metal-binding</keyword>
<dbReference type="GO" id="GO:0005634">
    <property type="term" value="C:nucleus"/>
    <property type="evidence" value="ECO:0007669"/>
    <property type="project" value="UniProtKB-SubCell"/>
</dbReference>
<keyword evidence="5" id="KW-0269">Exonuclease</keyword>
<keyword evidence="7" id="KW-0539">Nucleus</keyword>
<dbReference type="InterPro" id="IPR002562">
    <property type="entry name" value="3'-5'_exonuclease_dom"/>
</dbReference>
<keyword evidence="4" id="KW-0378">Hydrolase</keyword>
<evidence type="ECO:0000256" key="4">
    <source>
        <dbReference type="ARBA" id="ARBA00022801"/>
    </source>
</evidence>
<sequence>MSTNRGRRVYTVKQEITVVTEKETVRRSPRFLSSTCKEDTEQKAAVKREPHISSLPEILFTGKINYASNFYDCAMICDDIIQEIEQHKDDIVPIGFDLEWPFSFQTGSGKTALAQICHNESVCHLLHVYSLDKLPAAFVVLLTHPKVRLVGVNIKNDIWKLGRDFKHFPAKKVVEENCIDCEKKINKNPKVRRSKWHIQPLSEAQKIYAATDAYVSLLTYLMIQERSIEETMLNCEEVQ</sequence>
<evidence type="ECO:0000259" key="12">
    <source>
        <dbReference type="Pfam" id="PF01612"/>
    </source>
</evidence>
<keyword evidence="14" id="KW-1185">Reference proteome</keyword>
<dbReference type="Pfam" id="PF01612">
    <property type="entry name" value="DNA_pol_A_exo1"/>
    <property type="match status" value="1"/>
</dbReference>
<protein>
    <recommendedName>
        <fullName evidence="9">3'-5' exonuclease</fullName>
    </recommendedName>
    <alternativeName>
        <fullName evidence="10">Werner Syndrome-like exonuclease</fullName>
    </alternativeName>
</protein>
<dbReference type="AlphaFoldDB" id="A0AAD9RNG8"/>
<comment type="function">
    <text evidence="11">Has exonuclease activity on both single-stranded and duplex templates bearing overhangs, but not blunt ended duplex DNA, and cleaves in a 3'-5' direction. Essential for the formation of DNA replication focal centers. Has an important role in maintaining genome stability.</text>
</comment>
<evidence type="ECO:0000256" key="5">
    <source>
        <dbReference type="ARBA" id="ARBA00022839"/>
    </source>
</evidence>
<comment type="subcellular location">
    <subcellularLocation>
        <location evidence="1">Nucleus</location>
    </subcellularLocation>
</comment>
<dbReference type="CDD" id="cd06141">
    <property type="entry name" value="WRN_exo"/>
    <property type="match status" value="1"/>
</dbReference>
<name>A0AAD9RNG8_9HYME</name>
<evidence type="ECO:0000256" key="3">
    <source>
        <dbReference type="ARBA" id="ARBA00022723"/>
    </source>
</evidence>
<dbReference type="PANTHER" id="PTHR13620:SF109">
    <property type="entry name" value="3'-5' EXONUCLEASE"/>
    <property type="match status" value="1"/>
</dbReference>
<dbReference type="EMBL" id="JAIFRP010000030">
    <property type="protein sequence ID" value="KAK2582974.1"/>
    <property type="molecule type" value="Genomic_DNA"/>
</dbReference>
<reference evidence="13" key="1">
    <citation type="submission" date="2021-08" db="EMBL/GenBank/DDBJ databases">
        <authorList>
            <person name="Misof B."/>
            <person name="Oliver O."/>
            <person name="Podsiadlowski L."/>
            <person name="Donath A."/>
            <person name="Peters R."/>
            <person name="Mayer C."/>
            <person name="Rust J."/>
            <person name="Gunkel S."/>
            <person name="Lesny P."/>
            <person name="Martin S."/>
            <person name="Oeyen J.P."/>
            <person name="Petersen M."/>
            <person name="Panagiotis P."/>
            <person name="Wilbrandt J."/>
            <person name="Tanja T."/>
        </authorList>
    </citation>
    <scope>NUCLEOTIDE SEQUENCE</scope>
    <source>
        <strain evidence="13">GBR_01_08_01A</strain>
        <tissue evidence="13">Thorax + abdomen</tissue>
    </source>
</reference>
<dbReference type="InterPro" id="IPR012337">
    <property type="entry name" value="RNaseH-like_sf"/>
</dbReference>
<feature type="domain" description="3'-5' exonuclease" evidence="12">
    <location>
        <begin position="77"/>
        <end position="223"/>
    </location>
</feature>
<evidence type="ECO:0000313" key="14">
    <source>
        <dbReference type="Proteomes" id="UP001258017"/>
    </source>
</evidence>
<evidence type="ECO:0000256" key="8">
    <source>
        <dbReference type="ARBA" id="ARBA00037949"/>
    </source>
</evidence>
<dbReference type="SUPFAM" id="SSF53098">
    <property type="entry name" value="Ribonuclease H-like"/>
    <property type="match status" value="1"/>
</dbReference>
<evidence type="ECO:0000256" key="11">
    <source>
        <dbReference type="ARBA" id="ARBA00045901"/>
    </source>
</evidence>
<evidence type="ECO:0000256" key="1">
    <source>
        <dbReference type="ARBA" id="ARBA00004123"/>
    </source>
</evidence>
<keyword evidence="6" id="KW-0460">Magnesium</keyword>
<evidence type="ECO:0000256" key="6">
    <source>
        <dbReference type="ARBA" id="ARBA00022842"/>
    </source>
</evidence>
<reference evidence="13" key="2">
    <citation type="journal article" date="2023" name="Commun. Biol.">
        <title>Intrasexual cuticular hydrocarbon dimorphism in a wasp sheds light on hydrocarbon biosynthesis genes in Hymenoptera.</title>
        <authorList>
            <person name="Moris V.C."/>
            <person name="Podsiadlowski L."/>
            <person name="Martin S."/>
            <person name="Oeyen J.P."/>
            <person name="Donath A."/>
            <person name="Petersen M."/>
            <person name="Wilbrandt J."/>
            <person name="Misof B."/>
            <person name="Liedtke D."/>
            <person name="Thamm M."/>
            <person name="Scheiner R."/>
            <person name="Schmitt T."/>
            <person name="Niehuis O."/>
        </authorList>
    </citation>
    <scope>NUCLEOTIDE SEQUENCE</scope>
    <source>
        <strain evidence="13">GBR_01_08_01A</strain>
    </source>
</reference>
<evidence type="ECO:0000256" key="9">
    <source>
        <dbReference type="ARBA" id="ARBA00040531"/>
    </source>
</evidence>
<comment type="caution">
    <text evidence="13">The sequence shown here is derived from an EMBL/GenBank/DDBJ whole genome shotgun (WGS) entry which is preliminary data.</text>
</comment>
<dbReference type="Proteomes" id="UP001258017">
    <property type="component" value="Unassembled WGS sequence"/>
</dbReference>
<keyword evidence="2" id="KW-0540">Nuclease</keyword>
<comment type="similarity">
    <text evidence="8">Belongs to the WRNexo family.</text>
</comment>
<dbReference type="InterPro" id="IPR036397">
    <property type="entry name" value="RNaseH_sf"/>
</dbReference>
<evidence type="ECO:0000313" key="13">
    <source>
        <dbReference type="EMBL" id="KAK2582974.1"/>
    </source>
</evidence>
<evidence type="ECO:0000256" key="2">
    <source>
        <dbReference type="ARBA" id="ARBA00022722"/>
    </source>
</evidence>
<gene>
    <name evidence="13" type="ORF">KPH14_009026</name>
</gene>
<dbReference type="GO" id="GO:0046872">
    <property type="term" value="F:metal ion binding"/>
    <property type="evidence" value="ECO:0007669"/>
    <property type="project" value="UniProtKB-KW"/>
</dbReference>
<dbReference type="Gene3D" id="3.30.420.10">
    <property type="entry name" value="Ribonuclease H-like superfamily/Ribonuclease H"/>
    <property type="match status" value="1"/>
</dbReference>
<dbReference type="GO" id="GO:0008408">
    <property type="term" value="F:3'-5' exonuclease activity"/>
    <property type="evidence" value="ECO:0007669"/>
    <property type="project" value="InterPro"/>
</dbReference>
<organism evidence="13 14">
    <name type="scientific">Odynerus spinipes</name>
    <dbReference type="NCBI Taxonomy" id="1348599"/>
    <lineage>
        <taxon>Eukaryota</taxon>
        <taxon>Metazoa</taxon>
        <taxon>Ecdysozoa</taxon>
        <taxon>Arthropoda</taxon>
        <taxon>Hexapoda</taxon>
        <taxon>Insecta</taxon>
        <taxon>Pterygota</taxon>
        <taxon>Neoptera</taxon>
        <taxon>Endopterygota</taxon>
        <taxon>Hymenoptera</taxon>
        <taxon>Apocrita</taxon>
        <taxon>Aculeata</taxon>
        <taxon>Vespoidea</taxon>
        <taxon>Vespidae</taxon>
        <taxon>Eumeninae</taxon>
        <taxon>Odynerus</taxon>
    </lineage>
</organism>
<dbReference type="InterPro" id="IPR051132">
    <property type="entry name" value="3-5_Exonuclease_domain"/>
</dbReference>
<accession>A0AAD9RNG8</accession>
<evidence type="ECO:0000256" key="7">
    <source>
        <dbReference type="ARBA" id="ARBA00023242"/>
    </source>
</evidence>
<dbReference type="GO" id="GO:0006139">
    <property type="term" value="P:nucleobase-containing compound metabolic process"/>
    <property type="evidence" value="ECO:0007669"/>
    <property type="project" value="InterPro"/>
</dbReference>
<dbReference type="GO" id="GO:0003676">
    <property type="term" value="F:nucleic acid binding"/>
    <property type="evidence" value="ECO:0007669"/>
    <property type="project" value="InterPro"/>
</dbReference>
<evidence type="ECO:0000256" key="10">
    <source>
        <dbReference type="ARBA" id="ARBA00042761"/>
    </source>
</evidence>
<dbReference type="PANTHER" id="PTHR13620">
    <property type="entry name" value="3-5 EXONUCLEASE"/>
    <property type="match status" value="1"/>
</dbReference>